<dbReference type="EMBL" id="SDMP01000004">
    <property type="protein sequence ID" value="RYR63818.1"/>
    <property type="molecule type" value="Genomic_DNA"/>
</dbReference>
<gene>
    <name evidence="2" type="ORF">Ahy_A04g021576</name>
</gene>
<evidence type="ECO:0000256" key="1">
    <source>
        <dbReference type="SAM" id="MobiDB-lite"/>
    </source>
</evidence>
<keyword evidence="3" id="KW-1185">Reference proteome</keyword>
<sequence>MDAEGEDDDPHDGDGEVNKREEKVNPRENGAAGGEIVADAGLAIEVVHGGSDVHGDLELLRVTVGEDEVVLVGVGLVVDGGERIVAVEGVEGVNGLDEIGLEGAADLAVLELLEHVEPRVEGA</sequence>
<feature type="compositionally biased region" description="Acidic residues" evidence="1">
    <location>
        <begin position="1"/>
        <end position="11"/>
    </location>
</feature>
<comment type="caution">
    <text evidence="2">The sequence shown here is derived from an EMBL/GenBank/DDBJ whole genome shotgun (WGS) entry which is preliminary data.</text>
</comment>
<protein>
    <submittedName>
        <fullName evidence="2">Uncharacterized protein</fullName>
    </submittedName>
</protein>
<evidence type="ECO:0000313" key="2">
    <source>
        <dbReference type="EMBL" id="RYR63818.1"/>
    </source>
</evidence>
<evidence type="ECO:0000313" key="3">
    <source>
        <dbReference type="Proteomes" id="UP000289738"/>
    </source>
</evidence>
<feature type="region of interest" description="Disordered" evidence="1">
    <location>
        <begin position="1"/>
        <end position="32"/>
    </location>
</feature>
<dbReference type="Proteomes" id="UP000289738">
    <property type="component" value="Chromosome A04"/>
</dbReference>
<name>A0A445DKW3_ARAHY</name>
<feature type="compositionally biased region" description="Basic and acidic residues" evidence="1">
    <location>
        <begin position="12"/>
        <end position="26"/>
    </location>
</feature>
<organism evidence="2 3">
    <name type="scientific">Arachis hypogaea</name>
    <name type="common">Peanut</name>
    <dbReference type="NCBI Taxonomy" id="3818"/>
    <lineage>
        <taxon>Eukaryota</taxon>
        <taxon>Viridiplantae</taxon>
        <taxon>Streptophyta</taxon>
        <taxon>Embryophyta</taxon>
        <taxon>Tracheophyta</taxon>
        <taxon>Spermatophyta</taxon>
        <taxon>Magnoliopsida</taxon>
        <taxon>eudicotyledons</taxon>
        <taxon>Gunneridae</taxon>
        <taxon>Pentapetalae</taxon>
        <taxon>rosids</taxon>
        <taxon>fabids</taxon>
        <taxon>Fabales</taxon>
        <taxon>Fabaceae</taxon>
        <taxon>Papilionoideae</taxon>
        <taxon>50 kb inversion clade</taxon>
        <taxon>dalbergioids sensu lato</taxon>
        <taxon>Dalbergieae</taxon>
        <taxon>Pterocarpus clade</taxon>
        <taxon>Arachis</taxon>
    </lineage>
</organism>
<reference evidence="2 3" key="1">
    <citation type="submission" date="2019-01" db="EMBL/GenBank/DDBJ databases">
        <title>Sequencing of cultivated peanut Arachis hypogaea provides insights into genome evolution and oil improvement.</title>
        <authorList>
            <person name="Chen X."/>
        </authorList>
    </citation>
    <scope>NUCLEOTIDE SEQUENCE [LARGE SCALE GENOMIC DNA]</scope>
    <source>
        <strain evidence="3">cv. Fuhuasheng</strain>
        <tissue evidence="2">Leaves</tissue>
    </source>
</reference>
<proteinExistence type="predicted"/>
<accession>A0A445DKW3</accession>
<dbReference type="AlphaFoldDB" id="A0A445DKW3"/>